<reference evidence="2 3" key="1">
    <citation type="journal article" date="2019" name="Genome Biol. Evol.">
        <title>Insights into the evolution of the New World diploid cottons (Gossypium, subgenus Houzingenia) based on genome sequencing.</title>
        <authorList>
            <person name="Grover C.E."/>
            <person name="Arick M.A. 2nd"/>
            <person name="Thrash A."/>
            <person name="Conover J.L."/>
            <person name="Sanders W.S."/>
            <person name="Peterson D.G."/>
            <person name="Frelichowski J.E."/>
            <person name="Scheffler J.A."/>
            <person name="Scheffler B.E."/>
            <person name="Wendel J.F."/>
        </authorList>
    </citation>
    <scope>NUCLEOTIDE SEQUENCE [LARGE SCALE GENOMIC DNA]</scope>
    <source>
        <strain evidence="2">27</strain>
        <tissue evidence="2">Leaf</tissue>
    </source>
</reference>
<comment type="caution">
    <text evidence="2">The sequence shown here is derived from an EMBL/GenBank/DDBJ whole genome shotgun (WGS) entry which is preliminary data.</text>
</comment>
<organism evidence="2 3">
    <name type="scientific">Gossypium davidsonii</name>
    <name type="common">Davidson's cotton</name>
    <name type="synonym">Gossypium klotzschianum subsp. davidsonii</name>
    <dbReference type="NCBI Taxonomy" id="34287"/>
    <lineage>
        <taxon>Eukaryota</taxon>
        <taxon>Viridiplantae</taxon>
        <taxon>Streptophyta</taxon>
        <taxon>Embryophyta</taxon>
        <taxon>Tracheophyta</taxon>
        <taxon>Spermatophyta</taxon>
        <taxon>Magnoliopsida</taxon>
        <taxon>eudicotyledons</taxon>
        <taxon>Gunneridae</taxon>
        <taxon>Pentapetalae</taxon>
        <taxon>rosids</taxon>
        <taxon>malvids</taxon>
        <taxon>Malvales</taxon>
        <taxon>Malvaceae</taxon>
        <taxon>Malvoideae</taxon>
        <taxon>Gossypium</taxon>
    </lineage>
</organism>
<dbReference type="Proteomes" id="UP000593561">
    <property type="component" value="Unassembled WGS sequence"/>
</dbReference>
<feature type="region of interest" description="Disordered" evidence="1">
    <location>
        <begin position="1"/>
        <end position="23"/>
    </location>
</feature>
<gene>
    <name evidence="2" type="ORF">Godav_008450</name>
</gene>
<accession>A0A7J8SAU2</accession>
<dbReference type="EMBL" id="JABFAC010000009">
    <property type="protein sequence ID" value="MBA0622950.1"/>
    <property type="molecule type" value="Genomic_DNA"/>
</dbReference>
<dbReference type="AlphaFoldDB" id="A0A7J8SAU2"/>
<protein>
    <submittedName>
        <fullName evidence="2">Uncharacterized protein</fullName>
    </submittedName>
</protein>
<evidence type="ECO:0000256" key="1">
    <source>
        <dbReference type="SAM" id="MobiDB-lite"/>
    </source>
</evidence>
<name>A0A7J8SAU2_GOSDV</name>
<keyword evidence="3" id="KW-1185">Reference proteome</keyword>
<sequence>MLDRTSEAACPSTPPEPNVPRRSFPDYIQTYFDCQDSSSYTEDDDIIFGDLDSLAIPMFHCELDG</sequence>
<proteinExistence type="predicted"/>
<evidence type="ECO:0000313" key="3">
    <source>
        <dbReference type="Proteomes" id="UP000593561"/>
    </source>
</evidence>
<evidence type="ECO:0000313" key="2">
    <source>
        <dbReference type="EMBL" id="MBA0622950.1"/>
    </source>
</evidence>